<sequence>MAAANATVANTTSPKWWISILLNALLFLTLSLISSASAQTTFMVRNRCRFTIWVGTQPGAGQAILENGGFVLTRGQSYSMSAPVGWSGRFWGRTDCKFDSTGHGSCATGDCGGSLQCKGAGGNPPATLVEITLGKLDYYDVSLVDGFNVPVSICPSGGSGNCGSPSCTNNVNRLCPSALRVQNNGKVVGCKSACLAFGSPEFCCTGSYGSADRCTPSTYAQMFKTACPSAYSYAFDDRTSIYTCSGARSYTVSFCH</sequence>
<proteinExistence type="predicted"/>
<evidence type="ECO:0000313" key="2">
    <source>
        <dbReference type="Proteomes" id="UP001162992"/>
    </source>
</evidence>
<organism evidence="1 2">
    <name type="scientific">Diphasiastrum complanatum</name>
    <name type="common">Issler's clubmoss</name>
    <name type="synonym">Lycopodium complanatum</name>
    <dbReference type="NCBI Taxonomy" id="34168"/>
    <lineage>
        <taxon>Eukaryota</taxon>
        <taxon>Viridiplantae</taxon>
        <taxon>Streptophyta</taxon>
        <taxon>Embryophyta</taxon>
        <taxon>Tracheophyta</taxon>
        <taxon>Lycopodiopsida</taxon>
        <taxon>Lycopodiales</taxon>
        <taxon>Lycopodiaceae</taxon>
        <taxon>Lycopodioideae</taxon>
        <taxon>Diphasiastrum</taxon>
    </lineage>
</organism>
<protein>
    <submittedName>
        <fullName evidence="1">Uncharacterized protein</fullName>
    </submittedName>
</protein>
<name>A0ACC2B8Y9_DIPCM</name>
<reference evidence="2" key="1">
    <citation type="journal article" date="2024" name="Proc. Natl. Acad. Sci. U.S.A.">
        <title>Extraordinary preservation of gene collinearity over three hundred million years revealed in homosporous lycophytes.</title>
        <authorList>
            <person name="Li C."/>
            <person name="Wickell D."/>
            <person name="Kuo L.Y."/>
            <person name="Chen X."/>
            <person name="Nie B."/>
            <person name="Liao X."/>
            <person name="Peng D."/>
            <person name="Ji J."/>
            <person name="Jenkins J."/>
            <person name="Williams M."/>
            <person name="Shu S."/>
            <person name="Plott C."/>
            <person name="Barry K."/>
            <person name="Rajasekar S."/>
            <person name="Grimwood J."/>
            <person name="Han X."/>
            <person name="Sun S."/>
            <person name="Hou Z."/>
            <person name="He W."/>
            <person name="Dai G."/>
            <person name="Sun C."/>
            <person name="Schmutz J."/>
            <person name="Leebens-Mack J.H."/>
            <person name="Li F.W."/>
            <person name="Wang L."/>
        </authorList>
    </citation>
    <scope>NUCLEOTIDE SEQUENCE [LARGE SCALE GENOMIC DNA]</scope>
    <source>
        <strain evidence="2">cv. PW_Plant_1</strain>
    </source>
</reference>
<accession>A0ACC2B8Y9</accession>
<dbReference type="EMBL" id="CM055108">
    <property type="protein sequence ID" value="KAJ7526208.1"/>
    <property type="molecule type" value="Genomic_DNA"/>
</dbReference>
<keyword evidence="2" id="KW-1185">Reference proteome</keyword>
<evidence type="ECO:0000313" key="1">
    <source>
        <dbReference type="EMBL" id="KAJ7526208.1"/>
    </source>
</evidence>
<gene>
    <name evidence="1" type="ORF">O6H91_17G087900</name>
</gene>
<dbReference type="Proteomes" id="UP001162992">
    <property type="component" value="Chromosome 17"/>
</dbReference>
<comment type="caution">
    <text evidence="1">The sequence shown here is derived from an EMBL/GenBank/DDBJ whole genome shotgun (WGS) entry which is preliminary data.</text>
</comment>